<dbReference type="InterPro" id="IPR005746">
    <property type="entry name" value="Thioredoxin"/>
</dbReference>
<dbReference type="InterPro" id="IPR013766">
    <property type="entry name" value="Thioredoxin_domain"/>
</dbReference>
<dbReference type="AlphaFoldDB" id="A0AAW7DPY2"/>
<comment type="similarity">
    <text evidence="1">Belongs to the thioredoxin family.</text>
</comment>
<sequence length="291" mass="32224">MKMATSFSFDVSGADSFDQLVLENSFHKPVLVDFWAEWCAPCKALMPVLEKITTDYQGELLLAKVNCDLEQEIVARFGIRSLPTVVLFKDGKPVDGFQGAQPESAIRELLAKYVTEPAPQADDPWLQAQALFEAAEFGAAETLLQQLLSTDNSNAEALILYARCLAERNALTEAEQVLNAVPGDEHKQALAAAKAQITFLKQAADLPETADLKARLAQNPADDEAVYQLSIQQLARQQYEPALAALLQLFVRNRSFSEGVAHKTLLQVFDLLGADHPLVVQYRRKLYQALY</sequence>
<keyword evidence="2" id="KW-0813">Transport</keyword>
<evidence type="ECO:0000256" key="2">
    <source>
        <dbReference type="ARBA" id="ARBA00022448"/>
    </source>
</evidence>
<dbReference type="Pfam" id="PF14559">
    <property type="entry name" value="TPR_19"/>
    <property type="match status" value="1"/>
</dbReference>
<dbReference type="CDD" id="cd02956">
    <property type="entry name" value="ybbN"/>
    <property type="match status" value="1"/>
</dbReference>
<dbReference type="Pfam" id="PF00085">
    <property type="entry name" value="Thioredoxin"/>
    <property type="match status" value="1"/>
</dbReference>
<proteinExistence type="inferred from homology"/>
<dbReference type="Gene3D" id="1.25.40.10">
    <property type="entry name" value="Tetratricopeptide repeat domain"/>
    <property type="match status" value="2"/>
</dbReference>
<evidence type="ECO:0000256" key="6">
    <source>
        <dbReference type="NCBIfam" id="TIGR01068"/>
    </source>
</evidence>
<comment type="caution">
    <text evidence="8">The sequence shown here is derived from an EMBL/GenBank/DDBJ whole genome shotgun (WGS) entry which is preliminary data.</text>
</comment>
<evidence type="ECO:0000313" key="8">
    <source>
        <dbReference type="EMBL" id="MDM1695731.1"/>
    </source>
</evidence>
<keyword evidence="4" id="KW-1015">Disulfide bond</keyword>
<dbReference type="InterPro" id="IPR011990">
    <property type="entry name" value="TPR-like_helical_dom_sf"/>
</dbReference>
<dbReference type="InterPro" id="IPR036249">
    <property type="entry name" value="Thioredoxin-like_sf"/>
</dbReference>
<dbReference type="Pfam" id="PF14561">
    <property type="entry name" value="TPR_20"/>
    <property type="match status" value="1"/>
</dbReference>
<dbReference type="SUPFAM" id="SSF52833">
    <property type="entry name" value="Thioredoxin-like"/>
    <property type="match status" value="1"/>
</dbReference>
<evidence type="ECO:0000256" key="3">
    <source>
        <dbReference type="ARBA" id="ARBA00022982"/>
    </source>
</evidence>
<dbReference type="PROSITE" id="PS51352">
    <property type="entry name" value="THIOREDOXIN_2"/>
    <property type="match status" value="1"/>
</dbReference>
<evidence type="ECO:0000256" key="4">
    <source>
        <dbReference type="ARBA" id="ARBA00023157"/>
    </source>
</evidence>
<evidence type="ECO:0000313" key="9">
    <source>
        <dbReference type="Proteomes" id="UP001173465"/>
    </source>
</evidence>
<reference evidence="8" key="2">
    <citation type="journal article" date="2022" name="Sci. Total Environ.">
        <title>Prevalence, transmission, and molecular epidemiology of tet(X)-positive bacteria among humans, animals, and environmental niches in China: An epidemiological, and genomic-based study.</title>
        <authorList>
            <person name="Dong N."/>
            <person name="Zeng Y."/>
            <person name="Cai C."/>
            <person name="Sun C."/>
            <person name="Lu J."/>
            <person name="Liu C."/>
            <person name="Zhou H."/>
            <person name="Sun Q."/>
            <person name="Shu L."/>
            <person name="Wang H."/>
            <person name="Wang Y."/>
            <person name="Wang S."/>
            <person name="Wu C."/>
            <person name="Chan E.W."/>
            <person name="Chen G."/>
            <person name="Shen Z."/>
            <person name="Chen S."/>
            <person name="Zhang R."/>
        </authorList>
    </citation>
    <scope>NUCLEOTIDE SEQUENCE</scope>
    <source>
        <strain evidence="8">DF46-2-2</strain>
    </source>
</reference>
<dbReference type="FunFam" id="3.40.30.10:FF:000001">
    <property type="entry name" value="Thioredoxin"/>
    <property type="match status" value="1"/>
</dbReference>
<keyword evidence="3" id="KW-0249">Electron transport</keyword>
<dbReference type="PANTHER" id="PTHR45663">
    <property type="entry name" value="GEO12009P1"/>
    <property type="match status" value="1"/>
</dbReference>
<dbReference type="GO" id="GO:0006950">
    <property type="term" value="P:response to stress"/>
    <property type="evidence" value="ECO:0007669"/>
    <property type="project" value="UniProtKB-ARBA"/>
</dbReference>
<accession>A0AAW7DPY2</accession>
<keyword evidence="5" id="KW-0676">Redox-active center</keyword>
<evidence type="ECO:0000259" key="7">
    <source>
        <dbReference type="PROSITE" id="PS51352"/>
    </source>
</evidence>
<protein>
    <recommendedName>
        <fullName evidence="6">Thioredoxin</fullName>
    </recommendedName>
</protein>
<gene>
    <name evidence="8" type="primary">trxA</name>
    <name evidence="8" type="ORF">HX099_03480</name>
</gene>
<dbReference type="Proteomes" id="UP001173465">
    <property type="component" value="Unassembled WGS sequence"/>
</dbReference>
<dbReference type="GO" id="GO:0005737">
    <property type="term" value="C:cytoplasm"/>
    <property type="evidence" value="ECO:0007669"/>
    <property type="project" value="TreeGrafter"/>
</dbReference>
<dbReference type="Gene3D" id="3.40.30.10">
    <property type="entry name" value="Glutaredoxin"/>
    <property type="match status" value="1"/>
</dbReference>
<dbReference type="PROSITE" id="PS00194">
    <property type="entry name" value="THIOREDOXIN_1"/>
    <property type="match status" value="1"/>
</dbReference>
<organism evidence="8 9">
    <name type="scientific">Thiopseudomonas alkaliphila</name>
    <dbReference type="NCBI Taxonomy" id="1697053"/>
    <lineage>
        <taxon>Bacteria</taxon>
        <taxon>Pseudomonadati</taxon>
        <taxon>Pseudomonadota</taxon>
        <taxon>Gammaproteobacteria</taxon>
        <taxon>Pseudomonadales</taxon>
        <taxon>Pseudomonadaceae</taxon>
        <taxon>Thiopseudomonas</taxon>
    </lineage>
</organism>
<dbReference type="PRINTS" id="PR00421">
    <property type="entry name" value="THIOREDOXIN"/>
</dbReference>
<dbReference type="PANTHER" id="PTHR45663:SF11">
    <property type="entry name" value="GEO12009P1"/>
    <property type="match status" value="1"/>
</dbReference>
<reference evidence="8" key="1">
    <citation type="submission" date="2020-06" db="EMBL/GenBank/DDBJ databases">
        <authorList>
            <person name="Dong N."/>
        </authorList>
    </citation>
    <scope>NUCLEOTIDE SEQUENCE</scope>
    <source>
        <strain evidence="8">DF46-2-2</strain>
    </source>
</reference>
<evidence type="ECO:0000256" key="5">
    <source>
        <dbReference type="ARBA" id="ARBA00023284"/>
    </source>
</evidence>
<name>A0AAW7DPY2_9GAMM</name>
<evidence type="ECO:0000256" key="1">
    <source>
        <dbReference type="ARBA" id="ARBA00008987"/>
    </source>
</evidence>
<dbReference type="NCBIfam" id="TIGR01068">
    <property type="entry name" value="thioredoxin"/>
    <property type="match status" value="1"/>
</dbReference>
<dbReference type="InterPro" id="IPR017937">
    <property type="entry name" value="Thioredoxin_CS"/>
</dbReference>
<dbReference type="SUPFAM" id="SSF48452">
    <property type="entry name" value="TPR-like"/>
    <property type="match status" value="1"/>
</dbReference>
<feature type="domain" description="Thioredoxin" evidence="7">
    <location>
        <begin position="1"/>
        <end position="115"/>
    </location>
</feature>
<dbReference type="GO" id="GO:0015035">
    <property type="term" value="F:protein-disulfide reductase activity"/>
    <property type="evidence" value="ECO:0007669"/>
    <property type="project" value="UniProtKB-UniRule"/>
</dbReference>
<dbReference type="EMBL" id="JACANB010000002">
    <property type="protein sequence ID" value="MDM1695731.1"/>
    <property type="molecule type" value="Genomic_DNA"/>
</dbReference>